<gene>
    <name evidence="5" type="ORF">C6P46_006635</name>
</gene>
<dbReference type="SUPFAM" id="SSF144232">
    <property type="entry name" value="HIT/MYND zinc finger-like"/>
    <property type="match status" value="1"/>
</dbReference>
<dbReference type="OrthoDB" id="407198at2759"/>
<dbReference type="EMBL" id="PUHQ01000085">
    <property type="protein sequence ID" value="KAG0657138.1"/>
    <property type="molecule type" value="Genomic_DNA"/>
</dbReference>
<keyword evidence="1" id="KW-0479">Metal-binding</keyword>
<evidence type="ECO:0000259" key="4">
    <source>
        <dbReference type="Pfam" id="PF01753"/>
    </source>
</evidence>
<dbReference type="AlphaFoldDB" id="A0A9P7B3V8"/>
<evidence type="ECO:0000256" key="2">
    <source>
        <dbReference type="ARBA" id="ARBA00022771"/>
    </source>
</evidence>
<feature type="domain" description="MYND-type" evidence="4">
    <location>
        <begin position="6"/>
        <end position="52"/>
    </location>
</feature>
<sequence>MEDIGCLVCGLPARLRCSRCGHGGDGTGRPIDLRFCSTEHQQLAWPVHKAFCGERAFPVRLPRFRQEDADKVIGIFSNEAALRQFTEARPGFGRDVQQFRKTMGLSVDEIKDNVNSFVDRDDLLLTLPTKEDEAPVKDPDLIHRYFHTAIFLNNYRLDSGEPLDKVHNAFAPCLGHLACATLRTDDLWYAQIAHRLLIWSAVSSYGAETGNDGLLDLAHGSLRQFLEKSLSSPHSDTAGAMLLLLRMMRGGRD</sequence>
<protein>
    <recommendedName>
        <fullName evidence="4">MYND-type domain-containing protein</fullName>
    </recommendedName>
</protein>
<accession>A0A9P7B3V8</accession>
<evidence type="ECO:0000256" key="1">
    <source>
        <dbReference type="ARBA" id="ARBA00022723"/>
    </source>
</evidence>
<keyword evidence="6" id="KW-1185">Reference proteome</keyword>
<keyword evidence="2" id="KW-0863">Zinc-finger</keyword>
<evidence type="ECO:0000313" key="6">
    <source>
        <dbReference type="Proteomes" id="UP000777482"/>
    </source>
</evidence>
<name>A0A9P7B3V8_RHOMI</name>
<dbReference type="GO" id="GO:0008270">
    <property type="term" value="F:zinc ion binding"/>
    <property type="evidence" value="ECO:0007669"/>
    <property type="project" value="UniProtKB-KW"/>
</dbReference>
<dbReference type="Pfam" id="PF01753">
    <property type="entry name" value="zf-MYND"/>
    <property type="match status" value="1"/>
</dbReference>
<dbReference type="Proteomes" id="UP000777482">
    <property type="component" value="Unassembled WGS sequence"/>
</dbReference>
<keyword evidence="3" id="KW-0862">Zinc</keyword>
<proteinExistence type="predicted"/>
<dbReference type="Gene3D" id="6.10.140.2220">
    <property type="match status" value="1"/>
</dbReference>
<comment type="caution">
    <text evidence="5">The sequence shown here is derived from an EMBL/GenBank/DDBJ whole genome shotgun (WGS) entry which is preliminary data.</text>
</comment>
<evidence type="ECO:0000313" key="5">
    <source>
        <dbReference type="EMBL" id="KAG0657138.1"/>
    </source>
</evidence>
<reference evidence="5 6" key="1">
    <citation type="submission" date="2020-11" db="EMBL/GenBank/DDBJ databases">
        <title>Kefir isolates.</title>
        <authorList>
            <person name="Marcisauskas S."/>
            <person name="Kim Y."/>
            <person name="Blasche S."/>
        </authorList>
    </citation>
    <scope>NUCLEOTIDE SEQUENCE [LARGE SCALE GENOMIC DNA]</scope>
    <source>
        <strain evidence="5 6">KR</strain>
    </source>
</reference>
<evidence type="ECO:0000256" key="3">
    <source>
        <dbReference type="ARBA" id="ARBA00022833"/>
    </source>
</evidence>
<organism evidence="5 6">
    <name type="scientific">Rhodotorula mucilaginosa</name>
    <name type="common">Yeast</name>
    <name type="synonym">Rhodotorula rubra</name>
    <dbReference type="NCBI Taxonomy" id="5537"/>
    <lineage>
        <taxon>Eukaryota</taxon>
        <taxon>Fungi</taxon>
        <taxon>Dikarya</taxon>
        <taxon>Basidiomycota</taxon>
        <taxon>Pucciniomycotina</taxon>
        <taxon>Microbotryomycetes</taxon>
        <taxon>Sporidiobolales</taxon>
        <taxon>Sporidiobolaceae</taxon>
        <taxon>Rhodotorula</taxon>
    </lineage>
</organism>
<dbReference type="InterPro" id="IPR002893">
    <property type="entry name" value="Znf_MYND"/>
</dbReference>